<dbReference type="InterPro" id="IPR013325">
    <property type="entry name" value="RNA_pol_sigma_r2"/>
</dbReference>
<dbReference type="EMBL" id="LT629701">
    <property type="protein sequence ID" value="SDN71351.1"/>
    <property type="molecule type" value="Genomic_DNA"/>
</dbReference>
<dbReference type="InterPro" id="IPR014284">
    <property type="entry name" value="RNA_pol_sigma-70_dom"/>
</dbReference>
<dbReference type="InterPro" id="IPR013324">
    <property type="entry name" value="RNA_pol_sigma_r3/r4-like"/>
</dbReference>
<dbReference type="AlphaFoldDB" id="A0A1H0DMY2"/>
<reference evidence="7 8" key="1">
    <citation type="submission" date="2016-10" db="EMBL/GenBank/DDBJ databases">
        <authorList>
            <person name="de Groot N.N."/>
        </authorList>
    </citation>
    <scope>NUCLEOTIDE SEQUENCE [LARGE SCALE GENOMIC DNA]</scope>
    <source>
        <strain evidence="7 8">DSM 44149</strain>
    </source>
</reference>
<feature type="domain" description="RNA polymerase sigma-70 region 2" evidence="5">
    <location>
        <begin position="32"/>
        <end position="100"/>
    </location>
</feature>
<accession>A0A1H0DMY2</accession>
<comment type="similarity">
    <text evidence="1">Belongs to the sigma-70 factor family. ECF subfamily.</text>
</comment>
<dbReference type="Pfam" id="PF08281">
    <property type="entry name" value="Sigma70_r4_2"/>
    <property type="match status" value="1"/>
</dbReference>
<evidence type="ECO:0000259" key="6">
    <source>
        <dbReference type="Pfam" id="PF08281"/>
    </source>
</evidence>
<dbReference type="Gene3D" id="1.10.10.10">
    <property type="entry name" value="Winged helix-like DNA-binding domain superfamily/Winged helix DNA-binding domain"/>
    <property type="match status" value="1"/>
</dbReference>
<dbReference type="InterPro" id="IPR036388">
    <property type="entry name" value="WH-like_DNA-bd_sf"/>
</dbReference>
<evidence type="ECO:0000313" key="8">
    <source>
        <dbReference type="Proteomes" id="UP000183376"/>
    </source>
</evidence>
<dbReference type="SUPFAM" id="SSF88659">
    <property type="entry name" value="Sigma3 and sigma4 domains of RNA polymerase sigma factors"/>
    <property type="match status" value="1"/>
</dbReference>
<dbReference type="PANTHER" id="PTHR43133">
    <property type="entry name" value="RNA POLYMERASE ECF-TYPE SIGMA FACTO"/>
    <property type="match status" value="1"/>
</dbReference>
<keyword evidence="8" id="KW-1185">Reference proteome</keyword>
<evidence type="ECO:0000256" key="2">
    <source>
        <dbReference type="ARBA" id="ARBA00023015"/>
    </source>
</evidence>
<dbReference type="InterPro" id="IPR039425">
    <property type="entry name" value="RNA_pol_sigma-70-like"/>
</dbReference>
<dbReference type="NCBIfam" id="TIGR02937">
    <property type="entry name" value="sigma70-ECF"/>
    <property type="match status" value="1"/>
</dbReference>
<dbReference type="InterPro" id="IPR007627">
    <property type="entry name" value="RNA_pol_sigma70_r2"/>
</dbReference>
<dbReference type="GO" id="GO:0003677">
    <property type="term" value="F:DNA binding"/>
    <property type="evidence" value="ECO:0007669"/>
    <property type="project" value="InterPro"/>
</dbReference>
<gene>
    <name evidence="7" type="ORF">SAMN04489726_7891</name>
</gene>
<evidence type="ECO:0000256" key="4">
    <source>
        <dbReference type="ARBA" id="ARBA00023163"/>
    </source>
</evidence>
<dbReference type="InterPro" id="IPR013249">
    <property type="entry name" value="RNA_pol_sigma70_r4_t2"/>
</dbReference>
<dbReference type="SUPFAM" id="SSF88946">
    <property type="entry name" value="Sigma2 domain of RNA polymerase sigma factors"/>
    <property type="match status" value="1"/>
</dbReference>
<evidence type="ECO:0000259" key="5">
    <source>
        <dbReference type="Pfam" id="PF04542"/>
    </source>
</evidence>
<dbReference type="GO" id="GO:0006352">
    <property type="term" value="P:DNA-templated transcription initiation"/>
    <property type="evidence" value="ECO:0007669"/>
    <property type="project" value="InterPro"/>
</dbReference>
<dbReference type="PANTHER" id="PTHR43133:SF25">
    <property type="entry name" value="RNA POLYMERASE SIGMA FACTOR RFAY-RELATED"/>
    <property type="match status" value="1"/>
</dbReference>
<dbReference type="Pfam" id="PF04542">
    <property type="entry name" value="Sigma70_r2"/>
    <property type="match status" value="1"/>
</dbReference>
<proteinExistence type="inferred from homology"/>
<dbReference type="Proteomes" id="UP000183376">
    <property type="component" value="Chromosome I"/>
</dbReference>
<organism evidence="7 8">
    <name type="scientific">Allokutzneria albata</name>
    <name type="common">Kibdelosporangium albatum</name>
    <dbReference type="NCBI Taxonomy" id="211114"/>
    <lineage>
        <taxon>Bacteria</taxon>
        <taxon>Bacillati</taxon>
        <taxon>Actinomycetota</taxon>
        <taxon>Actinomycetes</taxon>
        <taxon>Pseudonocardiales</taxon>
        <taxon>Pseudonocardiaceae</taxon>
        <taxon>Allokutzneria</taxon>
    </lineage>
</organism>
<keyword evidence="2" id="KW-0805">Transcription regulation</keyword>
<evidence type="ECO:0000313" key="7">
    <source>
        <dbReference type="EMBL" id="SDN71351.1"/>
    </source>
</evidence>
<dbReference type="Gene3D" id="1.10.1740.10">
    <property type="match status" value="1"/>
</dbReference>
<keyword evidence="3" id="KW-0731">Sigma factor</keyword>
<dbReference type="CDD" id="cd06171">
    <property type="entry name" value="Sigma70_r4"/>
    <property type="match status" value="1"/>
</dbReference>
<name>A0A1H0DMY2_ALLAB</name>
<dbReference type="eggNOG" id="COG1595">
    <property type="taxonomic scope" value="Bacteria"/>
</dbReference>
<evidence type="ECO:0000256" key="3">
    <source>
        <dbReference type="ARBA" id="ARBA00023082"/>
    </source>
</evidence>
<sequence length="194" mass="21605">MTGRSVLVTEPPGDRELWLRAANGDRDAFGELFERHAEAVWNHAYRLTGSWATAEDLASNTFLTAWRKCAELVLVSESALPWLFTVAGNLARTESRRLRRFRRAVDRLPEPGDVRDHAEGVAERVDDDRRLREVLAAVAMLPRGEREAVQLCLLGELSFADAATALGIAESSVRARIFRARAKLRAVLPEGASR</sequence>
<dbReference type="GO" id="GO:0016987">
    <property type="term" value="F:sigma factor activity"/>
    <property type="evidence" value="ECO:0007669"/>
    <property type="project" value="UniProtKB-KW"/>
</dbReference>
<dbReference type="STRING" id="211114.SAMN04489726_7891"/>
<evidence type="ECO:0000256" key="1">
    <source>
        <dbReference type="ARBA" id="ARBA00010641"/>
    </source>
</evidence>
<protein>
    <submittedName>
        <fullName evidence="7">RNA polymerase, sigma subunit, ECF family</fullName>
    </submittedName>
</protein>
<feature type="domain" description="RNA polymerase sigma factor 70 region 4 type 2" evidence="6">
    <location>
        <begin position="132"/>
        <end position="184"/>
    </location>
</feature>
<keyword evidence="4" id="KW-0804">Transcription</keyword>